<dbReference type="PROSITE" id="PS50850">
    <property type="entry name" value="MFS"/>
    <property type="match status" value="1"/>
</dbReference>
<evidence type="ECO:0000259" key="5">
    <source>
        <dbReference type="PROSITE" id="PS50850"/>
    </source>
</evidence>
<comment type="similarity">
    <text evidence="2">Belongs to the major facilitator superfamily. Monocarboxylate porter (TC 2.A.1.13) family.</text>
</comment>
<keyword evidence="4" id="KW-1133">Transmembrane helix</keyword>
<evidence type="ECO:0000256" key="2">
    <source>
        <dbReference type="ARBA" id="ARBA00006727"/>
    </source>
</evidence>
<protein>
    <recommendedName>
        <fullName evidence="5">Major facilitator superfamily (MFS) profile domain-containing protein</fullName>
    </recommendedName>
</protein>
<dbReference type="InterPro" id="IPR036259">
    <property type="entry name" value="MFS_trans_sf"/>
</dbReference>
<dbReference type="Gene3D" id="1.20.1250.20">
    <property type="entry name" value="MFS general substrate transporter like domains"/>
    <property type="match status" value="2"/>
</dbReference>
<dbReference type="GO" id="GO:0022857">
    <property type="term" value="F:transmembrane transporter activity"/>
    <property type="evidence" value="ECO:0007669"/>
    <property type="project" value="InterPro"/>
</dbReference>
<evidence type="ECO:0000256" key="1">
    <source>
        <dbReference type="ARBA" id="ARBA00004141"/>
    </source>
</evidence>
<gene>
    <name evidence="6" type="ORF">IFR04_010570</name>
</gene>
<feature type="transmembrane region" description="Helical" evidence="4">
    <location>
        <begin position="67"/>
        <end position="88"/>
    </location>
</feature>
<feature type="transmembrane region" description="Helical" evidence="4">
    <location>
        <begin position="195"/>
        <end position="218"/>
    </location>
</feature>
<feature type="transmembrane region" description="Helical" evidence="4">
    <location>
        <begin position="360"/>
        <end position="387"/>
    </location>
</feature>
<dbReference type="AlphaFoldDB" id="A0A8H7TAF9"/>
<feature type="transmembrane region" description="Helical" evidence="4">
    <location>
        <begin position="333"/>
        <end position="354"/>
    </location>
</feature>
<organism evidence="6 7">
    <name type="scientific">Cadophora malorum</name>
    <dbReference type="NCBI Taxonomy" id="108018"/>
    <lineage>
        <taxon>Eukaryota</taxon>
        <taxon>Fungi</taxon>
        <taxon>Dikarya</taxon>
        <taxon>Ascomycota</taxon>
        <taxon>Pezizomycotina</taxon>
        <taxon>Leotiomycetes</taxon>
        <taxon>Helotiales</taxon>
        <taxon>Ploettnerulaceae</taxon>
        <taxon>Cadophora</taxon>
    </lineage>
</organism>
<dbReference type="Pfam" id="PF07690">
    <property type="entry name" value="MFS_1"/>
    <property type="match status" value="1"/>
</dbReference>
<feature type="transmembrane region" description="Helical" evidence="4">
    <location>
        <begin position="399"/>
        <end position="418"/>
    </location>
</feature>
<dbReference type="GO" id="GO:0016020">
    <property type="term" value="C:membrane"/>
    <property type="evidence" value="ECO:0007669"/>
    <property type="project" value="UniProtKB-SubCell"/>
</dbReference>
<name>A0A8H7TAF9_9HELO</name>
<proteinExistence type="inferred from homology"/>
<keyword evidence="7" id="KW-1185">Reference proteome</keyword>
<accession>A0A8H7TAF9</accession>
<dbReference type="InterPro" id="IPR011701">
    <property type="entry name" value="MFS"/>
</dbReference>
<reference evidence="6" key="1">
    <citation type="submission" date="2021-02" db="EMBL/GenBank/DDBJ databases">
        <title>Genome sequence Cadophora malorum strain M34.</title>
        <authorList>
            <person name="Stefanovic E."/>
            <person name="Vu D."/>
            <person name="Scully C."/>
            <person name="Dijksterhuis J."/>
            <person name="Roader J."/>
            <person name="Houbraken J."/>
        </authorList>
    </citation>
    <scope>NUCLEOTIDE SEQUENCE</scope>
    <source>
        <strain evidence="6">M34</strain>
    </source>
</reference>
<keyword evidence="4" id="KW-0812">Transmembrane</keyword>
<feature type="transmembrane region" description="Helical" evidence="4">
    <location>
        <begin position="267"/>
        <end position="291"/>
    </location>
</feature>
<keyword evidence="4" id="KW-0472">Membrane</keyword>
<feature type="transmembrane region" description="Helical" evidence="4">
    <location>
        <begin position="137"/>
        <end position="155"/>
    </location>
</feature>
<evidence type="ECO:0000256" key="3">
    <source>
        <dbReference type="SAM" id="MobiDB-lite"/>
    </source>
</evidence>
<feature type="region of interest" description="Disordered" evidence="3">
    <location>
        <begin position="1"/>
        <end position="40"/>
    </location>
</feature>
<feature type="transmembrane region" description="Helical" evidence="4">
    <location>
        <begin position="108"/>
        <end position="130"/>
    </location>
</feature>
<dbReference type="SUPFAM" id="SSF103473">
    <property type="entry name" value="MFS general substrate transporter"/>
    <property type="match status" value="1"/>
</dbReference>
<dbReference type="InterPro" id="IPR020846">
    <property type="entry name" value="MFS_dom"/>
</dbReference>
<evidence type="ECO:0000256" key="4">
    <source>
        <dbReference type="SAM" id="Phobius"/>
    </source>
</evidence>
<dbReference type="Proteomes" id="UP000664132">
    <property type="component" value="Unassembled WGS sequence"/>
</dbReference>
<sequence length="458" mass="48876">MTTIIELAEAKTTPSHGPISDRTQPQDPSRPPSSYHEQSLNQPNALLSRPSASTTSFTAYPDGGFRAYTVLFGTWCALLPTSGMLTTTGSLQTHLLTNQLKNHSEAEVGWIFSVFAFLFFFGGIFGGSVFDRYGLRVMLIPGSVGLIASIVVLAFCREYYQFMLGFSILGGASSSLIWTSTIATIGHWFSTYRGFATGLATTAGGIGGVIFPTLLGTLIPKLGFTYSILIIALVSAISCTTGVLLTRTRIPPSRSETSLFDMKGFKDMCFCLTVAAIFLIDLAVVLPPAYIPAYALDHGYSTAFSYRLLVFLNAATVLGRGLPGMIADRMGRFNVMIISSVGSTAAIFLLWLLSSDKLGVLIAFTVVFGVFSGTAYSLTPVCVAQLCKTEDYATRYGTAYGIVSFATLIGNPIAGAILGKGKNYKALIVFCGAVYAASTVLFVLARAKGGGLKVFKTF</sequence>
<dbReference type="InterPro" id="IPR050327">
    <property type="entry name" value="Proton-linked_MCT"/>
</dbReference>
<feature type="transmembrane region" description="Helical" evidence="4">
    <location>
        <begin position="161"/>
        <end position="183"/>
    </location>
</feature>
<dbReference type="EMBL" id="JAFJYH010000191">
    <property type="protein sequence ID" value="KAG4416289.1"/>
    <property type="molecule type" value="Genomic_DNA"/>
</dbReference>
<feature type="domain" description="Major facilitator superfamily (MFS) profile" evidence="5">
    <location>
        <begin position="66"/>
        <end position="449"/>
    </location>
</feature>
<comment type="caution">
    <text evidence="6">The sequence shown here is derived from an EMBL/GenBank/DDBJ whole genome shotgun (WGS) entry which is preliminary data.</text>
</comment>
<evidence type="ECO:0000313" key="7">
    <source>
        <dbReference type="Proteomes" id="UP000664132"/>
    </source>
</evidence>
<dbReference type="PANTHER" id="PTHR11360:SF240">
    <property type="entry name" value="MONOCARBOXYLATE TRANSPORTER (EUROFUNG)-RELATED"/>
    <property type="match status" value="1"/>
</dbReference>
<dbReference type="OrthoDB" id="410267at2759"/>
<evidence type="ECO:0000313" key="6">
    <source>
        <dbReference type="EMBL" id="KAG4416289.1"/>
    </source>
</evidence>
<comment type="subcellular location">
    <subcellularLocation>
        <location evidence="1">Membrane</location>
        <topology evidence="1">Multi-pass membrane protein</topology>
    </subcellularLocation>
</comment>
<feature type="transmembrane region" description="Helical" evidence="4">
    <location>
        <begin position="424"/>
        <end position="445"/>
    </location>
</feature>
<feature type="transmembrane region" description="Helical" evidence="4">
    <location>
        <begin position="224"/>
        <end position="246"/>
    </location>
</feature>
<dbReference type="PANTHER" id="PTHR11360">
    <property type="entry name" value="MONOCARBOXYLATE TRANSPORTER"/>
    <property type="match status" value="1"/>
</dbReference>